<dbReference type="Proteomes" id="UP000838412">
    <property type="component" value="Chromosome 6"/>
</dbReference>
<keyword evidence="3" id="KW-1185">Reference proteome</keyword>
<feature type="compositionally biased region" description="Polar residues" evidence="1">
    <location>
        <begin position="208"/>
        <end position="221"/>
    </location>
</feature>
<evidence type="ECO:0000256" key="1">
    <source>
        <dbReference type="SAM" id="MobiDB-lite"/>
    </source>
</evidence>
<accession>A0A8K0A3T8</accession>
<reference evidence="2" key="1">
    <citation type="submission" date="2022-01" db="EMBL/GenBank/DDBJ databases">
        <authorList>
            <person name="Braso-Vives M."/>
        </authorList>
    </citation>
    <scope>NUCLEOTIDE SEQUENCE</scope>
</reference>
<dbReference type="EMBL" id="OV696691">
    <property type="protein sequence ID" value="CAH1268358.1"/>
    <property type="molecule type" value="Genomic_DNA"/>
</dbReference>
<protein>
    <submittedName>
        <fullName evidence="2">Hypp3862 protein</fullName>
    </submittedName>
</protein>
<evidence type="ECO:0000313" key="2">
    <source>
        <dbReference type="EMBL" id="CAH1268358.1"/>
    </source>
</evidence>
<feature type="region of interest" description="Disordered" evidence="1">
    <location>
        <begin position="199"/>
        <end position="232"/>
    </location>
</feature>
<feature type="compositionally biased region" description="Basic and acidic residues" evidence="1">
    <location>
        <begin position="1"/>
        <end position="10"/>
    </location>
</feature>
<organism evidence="2 3">
    <name type="scientific">Branchiostoma lanceolatum</name>
    <name type="common">Common lancelet</name>
    <name type="synonym">Amphioxus lanceolatum</name>
    <dbReference type="NCBI Taxonomy" id="7740"/>
    <lineage>
        <taxon>Eukaryota</taxon>
        <taxon>Metazoa</taxon>
        <taxon>Chordata</taxon>
        <taxon>Cephalochordata</taxon>
        <taxon>Leptocardii</taxon>
        <taxon>Amphioxiformes</taxon>
        <taxon>Branchiostomatidae</taxon>
        <taxon>Branchiostoma</taxon>
    </lineage>
</organism>
<dbReference type="OrthoDB" id="10595999at2759"/>
<feature type="region of interest" description="Disordered" evidence="1">
    <location>
        <begin position="1"/>
        <end position="83"/>
    </location>
</feature>
<dbReference type="AlphaFoldDB" id="A0A8K0A3T8"/>
<proteinExistence type="predicted"/>
<sequence>MDATKEDLYGIRDSSGCTTETVDQRDIQPQLHWIPTSPGQQTDISPCRVGDPLQDNHSDGSNGYSDQDDGPSCGPDNGTERSSLPAIRTSYMNIGKNEQNQTLNAERPSLPTVCTSYTHVDQAEQNQALYVDDQSIETGEASSKDIYDTDGNNANSVVQYQLKDRKEALATAYQCGVDVDDASVDRPDVQVDYTNSNAEDVDHDETQPETAIKQTKNAGSSERNKVGNKLVSDDREECIRPYAVAYRRDGQTNGEEEGVFDVQPYAVAYGEQ</sequence>
<evidence type="ECO:0000313" key="3">
    <source>
        <dbReference type="Proteomes" id="UP000838412"/>
    </source>
</evidence>
<gene>
    <name evidence="2" type="primary">Hypp3862</name>
    <name evidence="2" type="ORF">BLAG_LOCUS21319</name>
</gene>
<name>A0A8K0A3T8_BRALA</name>